<feature type="region of interest" description="Disordered" evidence="7">
    <location>
        <begin position="1339"/>
        <end position="1413"/>
    </location>
</feature>
<feature type="domain" description="WSC" evidence="9">
    <location>
        <begin position="1188"/>
        <end position="1278"/>
    </location>
</feature>
<evidence type="ECO:0000256" key="8">
    <source>
        <dbReference type="SAM" id="SignalP"/>
    </source>
</evidence>
<feature type="domain" description="WSC" evidence="9">
    <location>
        <begin position="1055"/>
        <end position="1145"/>
    </location>
</feature>
<dbReference type="InterPro" id="IPR051836">
    <property type="entry name" value="Kremen_rcpt"/>
</dbReference>
<evidence type="ECO:0000256" key="5">
    <source>
        <dbReference type="ARBA" id="ARBA00023136"/>
    </source>
</evidence>
<evidence type="ECO:0000256" key="4">
    <source>
        <dbReference type="ARBA" id="ARBA00022989"/>
    </source>
</evidence>
<evidence type="ECO:0000256" key="2">
    <source>
        <dbReference type="ARBA" id="ARBA00022692"/>
    </source>
</evidence>
<dbReference type="GO" id="GO:0005886">
    <property type="term" value="C:plasma membrane"/>
    <property type="evidence" value="ECO:0007669"/>
    <property type="project" value="TreeGrafter"/>
</dbReference>
<feature type="compositionally biased region" description="Low complexity" evidence="7">
    <location>
        <begin position="1359"/>
        <end position="1384"/>
    </location>
</feature>
<evidence type="ECO:0000256" key="1">
    <source>
        <dbReference type="ARBA" id="ARBA00004167"/>
    </source>
</evidence>
<dbReference type="SMART" id="SM00321">
    <property type="entry name" value="WSC"/>
    <property type="match status" value="5"/>
</dbReference>
<evidence type="ECO:0000259" key="9">
    <source>
        <dbReference type="PROSITE" id="PS51212"/>
    </source>
</evidence>
<gene>
    <name evidence="10" type="ORF">P167DRAFT_575025</name>
</gene>
<evidence type="ECO:0000256" key="3">
    <source>
        <dbReference type="ARBA" id="ARBA00022729"/>
    </source>
</evidence>
<feature type="region of interest" description="Disordered" evidence="7">
    <location>
        <begin position="1153"/>
        <end position="1178"/>
    </location>
</feature>
<keyword evidence="4" id="KW-1133">Transmembrane helix</keyword>
<dbReference type="Gene3D" id="2.130.10.10">
    <property type="entry name" value="YVTN repeat-like/Quinoprotein amine dehydrogenase"/>
    <property type="match status" value="1"/>
</dbReference>
<feature type="signal peptide" evidence="8">
    <location>
        <begin position="1"/>
        <end position="28"/>
    </location>
</feature>
<keyword evidence="5" id="KW-0472">Membrane</keyword>
<dbReference type="SUPFAM" id="SSF50998">
    <property type="entry name" value="Quinoprotein alcohol dehydrogenase-like"/>
    <property type="match status" value="1"/>
</dbReference>
<dbReference type="PROSITE" id="PS51212">
    <property type="entry name" value="WSC"/>
    <property type="match status" value="5"/>
</dbReference>
<keyword evidence="6" id="KW-0325">Glycoprotein</keyword>
<evidence type="ECO:0000256" key="7">
    <source>
        <dbReference type="SAM" id="MobiDB-lite"/>
    </source>
</evidence>
<dbReference type="InterPro" id="IPR011047">
    <property type="entry name" value="Quinoprotein_ADH-like_sf"/>
</dbReference>
<dbReference type="STRING" id="1392247.A0A3N4KMN2"/>
<dbReference type="InterPro" id="IPR013783">
    <property type="entry name" value="Ig-like_fold"/>
</dbReference>
<dbReference type="EMBL" id="ML119133">
    <property type="protein sequence ID" value="RPB11834.1"/>
    <property type="molecule type" value="Genomic_DNA"/>
</dbReference>
<proteinExistence type="predicted"/>
<feature type="region of interest" description="Disordered" evidence="7">
    <location>
        <begin position="1023"/>
        <end position="1049"/>
    </location>
</feature>
<protein>
    <submittedName>
        <fullName evidence="10">WSC-domain-containing protein</fullName>
    </submittedName>
</protein>
<evidence type="ECO:0000313" key="11">
    <source>
        <dbReference type="Proteomes" id="UP000277580"/>
    </source>
</evidence>
<name>A0A3N4KMN2_9PEZI</name>
<comment type="subcellular location">
    <subcellularLocation>
        <location evidence="1">Membrane</location>
        <topology evidence="1">Single-pass membrane protein</topology>
    </subcellularLocation>
</comment>
<feature type="domain" description="WSC" evidence="9">
    <location>
        <begin position="919"/>
        <end position="1012"/>
    </location>
</feature>
<feature type="compositionally biased region" description="Low complexity" evidence="7">
    <location>
        <begin position="1029"/>
        <end position="1040"/>
    </location>
</feature>
<dbReference type="PANTHER" id="PTHR24269">
    <property type="entry name" value="KREMEN PROTEIN"/>
    <property type="match status" value="1"/>
</dbReference>
<keyword evidence="11" id="KW-1185">Reference proteome</keyword>
<dbReference type="InParanoid" id="A0A3N4KMN2"/>
<feature type="compositionally biased region" description="Polar residues" evidence="7">
    <location>
        <begin position="1385"/>
        <end position="1413"/>
    </location>
</feature>
<dbReference type="PANTHER" id="PTHR24269:SF16">
    <property type="entry name" value="PROTEIN SLG1"/>
    <property type="match status" value="1"/>
</dbReference>
<keyword evidence="2" id="KW-0812">Transmembrane</keyword>
<dbReference type="InterPro" id="IPR015943">
    <property type="entry name" value="WD40/YVTN_repeat-like_dom_sf"/>
</dbReference>
<dbReference type="Proteomes" id="UP000277580">
    <property type="component" value="Unassembled WGS sequence"/>
</dbReference>
<feature type="chain" id="PRO_5018255499" evidence="8">
    <location>
        <begin position="29"/>
        <end position="1659"/>
    </location>
</feature>
<reference evidence="10 11" key="1">
    <citation type="journal article" date="2018" name="Nat. Ecol. Evol.">
        <title>Pezizomycetes genomes reveal the molecular basis of ectomycorrhizal truffle lifestyle.</title>
        <authorList>
            <person name="Murat C."/>
            <person name="Payen T."/>
            <person name="Noel B."/>
            <person name="Kuo A."/>
            <person name="Morin E."/>
            <person name="Chen J."/>
            <person name="Kohler A."/>
            <person name="Krizsan K."/>
            <person name="Balestrini R."/>
            <person name="Da Silva C."/>
            <person name="Montanini B."/>
            <person name="Hainaut M."/>
            <person name="Levati E."/>
            <person name="Barry K.W."/>
            <person name="Belfiori B."/>
            <person name="Cichocki N."/>
            <person name="Clum A."/>
            <person name="Dockter R.B."/>
            <person name="Fauchery L."/>
            <person name="Guy J."/>
            <person name="Iotti M."/>
            <person name="Le Tacon F."/>
            <person name="Lindquist E.A."/>
            <person name="Lipzen A."/>
            <person name="Malagnac F."/>
            <person name="Mello A."/>
            <person name="Molinier V."/>
            <person name="Miyauchi S."/>
            <person name="Poulain J."/>
            <person name="Riccioni C."/>
            <person name="Rubini A."/>
            <person name="Sitrit Y."/>
            <person name="Splivallo R."/>
            <person name="Traeger S."/>
            <person name="Wang M."/>
            <person name="Zifcakova L."/>
            <person name="Wipf D."/>
            <person name="Zambonelli A."/>
            <person name="Paolocci F."/>
            <person name="Nowrousian M."/>
            <person name="Ottonello S."/>
            <person name="Baldrian P."/>
            <person name="Spatafora J.W."/>
            <person name="Henrissat B."/>
            <person name="Nagy L.G."/>
            <person name="Aury J.M."/>
            <person name="Wincker P."/>
            <person name="Grigoriev I.V."/>
            <person name="Bonfante P."/>
            <person name="Martin F.M."/>
        </authorList>
    </citation>
    <scope>NUCLEOTIDE SEQUENCE [LARGE SCALE GENOMIC DNA]</scope>
    <source>
        <strain evidence="10 11">CCBAS932</strain>
    </source>
</reference>
<evidence type="ECO:0000256" key="6">
    <source>
        <dbReference type="ARBA" id="ARBA00023180"/>
    </source>
</evidence>
<evidence type="ECO:0000313" key="10">
    <source>
        <dbReference type="EMBL" id="RPB11834.1"/>
    </source>
</evidence>
<feature type="domain" description="WSC" evidence="9">
    <location>
        <begin position="1443"/>
        <end position="1533"/>
    </location>
</feature>
<feature type="domain" description="WSC" evidence="9">
    <location>
        <begin position="1546"/>
        <end position="1640"/>
    </location>
</feature>
<dbReference type="OrthoDB" id="5985073at2759"/>
<feature type="compositionally biased region" description="Polar residues" evidence="7">
    <location>
        <begin position="1345"/>
        <end position="1358"/>
    </location>
</feature>
<sequence length="1659" mass="174991">MNLPFHTGSIMLVPLLILSLLCANVVDALHSTDTITSGGDNTRSGYQPNHNMDPAVVGSSQFGIIWRKKLSGRYNDWNEQIFAQALIYTPDDAQFVYVASQQNWVYKIDAKTGDILVSKNLHIPFLVAELDNCNDISQTIGSTATGVIDPDTNTWYFTMKTYRDQTGVEKGRANGRYYVHALDTRTLEEKPNFPIDLEGLIASNNAIRMFQGGIHHQRPALMQSGPYIYAGFASHCVQYNFTGWIIGWHGTTGQIVEKFATEGGPEDKKGGGVWMSGGGIAQDSPNRMFFATGNGYASQLSNIPVPGRQPPTALEEAVVHMSIAADGSLGVVDFFMPWEKQALDGADKDLGTSGIALLDQNVFKTPTVARIGCITGKSGKLYFLNLDDLGGYQMGPNKKDAVLQTTELLNSVFATAGSYPLEGGYVYVNVVQHETVVFKFSVGSNNEPIFTQVAQTLEKTAYVLGVGHGTTTSLNGQAGTGLYWVTDIQGLNLRIYKAVPENGVLVLLKGLNIPGMIKFSRPSFGDGRAYLTTSDGYLVAVGSPVNPPLLCQSPVEFGNATIGDAGVTKDLSCTANIAVTITAIGPRMAQYFSVSELPTFPLTLAAGKTFTFKTTFKPTAPGPLSDDIYVNTTNSIANYAENTPIAVRGVAKSLSPVLSITPNTVSFAGVITGENPDGYVRSVVIENVGSSVMTITSYDISIVSESGPFLPGNTTQVGPFKFTGLPTSIPAESSVTVSINFNPTGNGNYGAYVRVNSDGGNKFLTVVATSGGYPKAKLEFEKVDGTGWVEYDPNVPFSFGTVYEQVTRTLKLRLTNAGDQDAGILDVTVSKPPTGVGAVVGARNGIDLGEGTQLLAGQSQTAQLFCSVPKSQVNVNAYTPNATWTMNTNDPTFEKQNIVFTCDAVSEQLGPLKDAAHGRYRYIGCFKENNPGRQLSSQLYGSDLNENGMCMNACAGATQNYIFAGTQYHRECWCGNTIPTLKVGDEDCNFDCTGNGTQICGGNGYFGGGSYISLFADENRYTPGEGPISSSTTTDLTGTPTPTPSAPIDNPGNGSFTFAGCYTEATTGRALSVLQGSDTMDVNTCLGLCAGYAYAGLEYGRECWCGNTLGVGSALTVVTQCRMTCAGNPYEYCGSGSRLSLYTKGAVVSSSSSTTVDSSTTIDPSSTPVTVSSTPTPTVPVHNPGNVNYGFQGCYTEATAGRALPQLTGADDMDIAKCLTICSAYEYAGVEYGRECWCGNTLGVGAVLTELSQCSMLCAGNKYEYCGAGSRLSLYKKKPAEVSSTLSTTTPMVSDTATVSATASGNATMSAPGSDTATIPLPSDSNTILAGNSTTTAVTATTPASDNTSPADVSSTLASSTVPVVESTSTTTPVSSSSDTPIVTAATTPGVSATSTPTSSVESNNTTTPATRSDASPIISLFISDVTTTSTTSTVSPSTTPSLWEYLGCANETTPRALNGASISGTMTHEKCQQFCLERNFPLAGLEYGNECYCGSALQNGSKLNQTNCAMACSGDASLICGGPSRLSVYNYTLFVPPIIVPAVGTFISQGCYSEATTGRALSGYSFTNTTGMTVELCVGVCKDRSFKYAGLEYSQECYCGNTLASTSTKIDDSQCNSLCKGNKREYCGAGSKLNVYFDQPSNITANGLPASSPSEKRR</sequence>
<dbReference type="InterPro" id="IPR002889">
    <property type="entry name" value="WSC_carb-bd"/>
</dbReference>
<keyword evidence="3 8" id="KW-0732">Signal</keyword>
<organism evidence="10 11">
    <name type="scientific">Morchella conica CCBAS932</name>
    <dbReference type="NCBI Taxonomy" id="1392247"/>
    <lineage>
        <taxon>Eukaryota</taxon>
        <taxon>Fungi</taxon>
        <taxon>Dikarya</taxon>
        <taxon>Ascomycota</taxon>
        <taxon>Pezizomycotina</taxon>
        <taxon>Pezizomycetes</taxon>
        <taxon>Pezizales</taxon>
        <taxon>Morchellaceae</taxon>
        <taxon>Morchella</taxon>
    </lineage>
</organism>
<accession>A0A3N4KMN2</accession>
<dbReference type="Gene3D" id="2.60.40.10">
    <property type="entry name" value="Immunoglobulins"/>
    <property type="match status" value="1"/>
</dbReference>
<dbReference type="Pfam" id="PF01822">
    <property type="entry name" value="WSC"/>
    <property type="match status" value="5"/>
</dbReference>